<accession>A0A9X2VUK4</accession>
<sequence>MTHPADLSPDREIPPFWGNLGPQRGGRCPPGRPLAHGIGGIGETELLPRYGHRATFLGGKLYLDLQRYDPERRGAPVDALSSLLWMHGLENPPTEAERAALFRLLSLHPGDIDVASTAALADLPPTRARRLLADLRAAHLLEQGNRFHDLVRLYALHCLTDADLPDEDGESALRRLVAYYPAAAAEHSRTIKNHVCDPKSLAWMDRNHETVLVMALHRHG</sequence>
<reference evidence="1" key="1">
    <citation type="submission" date="2022-08" db="EMBL/GenBank/DDBJ databases">
        <authorList>
            <person name="Tistechok S."/>
            <person name="Samborskyy M."/>
            <person name="Roman I."/>
        </authorList>
    </citation>
    <scope>NUCLEOTIDE SEQUENCE</scope>
    <source>
        <strain evidence="1">DSM 103496</strain>
    </source>
</reference>
<dbReference type="Proteomes" id="UP001141259">
    <property type="component" value="Unassembled WGS sequence"/>
</dbReference>
<comment type="caution">
    <text evidence="1">The sequence shown here is derived from an EMBL/GenBank/DDBJ whole genome shotgun (WGS) entry which is preliminary data.</text>
</comment>
<evidence type="ECO:0000313" key="2">
    <source>
        <dbReference type="Proteomes" id="UP001141259"/>
    </source>
</evidence>
<gene>
    <name evidence="1" type="ORF">NZH93_40770</name>
</gene>
<protein>
    <submittedName>
        <fullName evidence="1">Uncharacterized protein</fullName>
    </submittedName>
</protein>
<dbReference type="AlphaFoldDB" id="A0A9X2VUK4"/>
<proteinExistence type="predicted"/>
<organism evidence="1 2">
    <name type="scientific">Umezawaea endophytica</name>
    <dbReference type="NCBI Taxonomy" id="1654476"/>
    <lineage>
        <taxon>Bacteria</taxon>
        <taxon>Bacillati</taxon>
        <taxon>Actinomycetota</taxon>
        <taxon>Actinomycetes</taxon>
        <taxon>Pseudonocardiales</taxon>
        <taxon>Pseudonocardiaceae</taxon>
        <taxon>Umezawaea</taxon>
    </lineage>
</organism>
<keyword evidence="2" id="KW-1185">Reference proteome</keyword>
<evidence type="ECO:0000313" key="1">
    <source>
        <dbReference type="EMBL" id="MCS7483216.1"/>
    </source>
</evidence>
<dbReference type="EMBL" id="JANYMP010000030">
    <property type="protein sequence ID" value="MCS7483216.1"/>
    <property type="molecule type" value="Genomic_DNA"/>
</dbReference>
<dbReference type="RefSeq" id="WP_259628677.1">
    <property type="nucleotide sequence ID" value="NZ_JANYMP010000030.1"/>
</dbReference>
<name>A0A9X2VUK4_9PSEU</name>